<feature type="transmembrane region" description="Helical" evidence="6">
    <location>
        <begin position="360"/>
        <end position="383"/>
    </location>
</feature>
<accession>A0A2V3W0M0</accession>
<feature type="transmembrane region" description="Helical" evidence="6">
    <location>
        <begin position="12"/>
        <end position="32"/>
    </location>
</feature>
<feature type="transmembrane region" description="Helical" evidence="6">
    <location>
        <begin position="296"/>
        <end position="316"/>
    </location>
</feature>
<feature type="transmembrane region" description="Helical" evidence="6">
    <location>
        <begin position="52"/>
        <end position="70"/>
    </location>
</feature>
<dbReference type="GO" id="GO:0051301">
    <property type="term" value="P:cell division"/>
    <property type="evidence" value="ECO:0007669"/>
    <property type="project" value="InterPro"/>
</dbReference>
<dbReference type="GO" id="GO:0008360">
    <property type="term" value="P:regulation of cell shape"/>
    <property type="evidence" value="ECO:0007669"/>
    <property type="project" value="UniProtKB-KW"/>
</dbReference>
<gene>
    <name evidence="7" type="ORF">DFR56_10411</name>
</gene>
<comment type="caution">
    <text evidence="7">The sequence shown here is derived from an EMBL/GenBank/DDBJ whole genome shotgun (WGS) entry which is preliminary data.</text>
</comment>
<keyword evidence="4 6" id="KW-1133">Transmembrane helix</keyword>
<dbReference type="Pfam" id="PF01098">
    <property type="entry name" value="FTSW_RODA_SPOVE"/>
    <property type="match status" value="1"/>
</dbReference>
<evidence type="ECO:0000256" key="1">
    <source>
        <dbReference type="ARBA" id="ARBA00004141"/>
    </source>
</evidence>
<dbReference type="PANTHER" id="PTHR30474:SF1">
    <property type="entry name" value="PEPTIDOGLYCAN GLYCOSYLTRANSFERASE MRDB"/>
    <property type="match status" value="1"/>
</dbReference>
<dbReference type="EMBL" id="QJJQ01000004">
    <property type="protein sequence ID" value="PXW87863.1"/>
    <property type="molecule type" value="Genomic_DNA"/>
</dbReference>
<evidence type="ECO:0000256" key="6">
    <source>
        <dbReference type="SAM" id="Phobius"/>
    </source>
</evidence>
<dbReference type="InterPro" id="IPR001182">
    <property type="entry name" value="FtsW/RodA"/>
</dbReference>
<feature type="transmembrane region" description="Helical" evidence="6">
    <location>
        <begin position="150"/>
        <end position="171"/>
    </location>
</feature>
<keyword evidence="3" id="KW-0133">Cell shape</keyword>
<evidence type="ECO:0000313" key="8">
    <source>
        <dbReference type="Proteomes" id="UP000247978"/>
    </source>
</evidence>
<keyword evidence="2 6" id="KW-0812">Transmembrane</keyword>
<dbReference type="RefSeq" id="WP_110394699.1">
    <property type="nucleotide sequence ID" value="NZ_JADIJL010000007.1"/>
</dbReference>
<evidence type="ECO:0000313" key="7">
    <source>
        <dbReference type="EMBL" id="PXW87863.1"/>
    </source>
</evidence>
<evidence type="ECO:0000256" key="4">
    <source>
        <dbReference type="ARBA" id="ARBA00022989"/>
    </source>
</evidence>
<dbReference type="AlphaFoldDB" id="A0A2V3W0M0"/>
<name>A0A2V3W0M0_9BACI</name>
<sequence>MSRKQSHYIQLDLIILLIALIVVSVLAIYNAQQLGQYVNASGNHENFALKQIIYFAIGISFMAALQFVDLDQLYKSSIYFYIVGVLSVVILHFSPNSIARPVNNAKSWFNGDMIPFFTIQPSEFAKIALILCLAMIIVKHKEKYEKSTVNSDLWLILKIVIITLIPVAFIIKQPDLGTSIVFFFIAGILIILSGIDWKILSVLIVGGAASLVLAILLIVNFPELAQTVLGIKPYQIERVMTWFDPTQQVDDDRFQIDRSLLTVGSGQLTGKGMNHAEVALPEAHTDFIFSIIGESFGFIGSSIVIFVFFLLIYKLVTLGMKSYEFNPFGSYICFGFMSLILIHTFQNIGMTIGIMPITGIPLLFVSYGGSTTLSTMIGFGIVYRVAIEQSKQKDFLFN</sequence>
<feature type="transmembrane region" description="Helical" evidence="6">
    <location>
        <begin position="177"/>
        <end position="195"/>
    </location>
</feature>
<dbReference type="GO" id="GO:0032153">
    <property type="term" value="C:cell division site"/>
    <property type="evidence" value="ECO:0007669"/>
    <property type="project" value="TreeGrafter"/>
</dbReference>
<feature type="transmembrane region" description="Helical" evidence="6">
    <location>
        <begin position="77"/>
        <end position="94"/>
    </location>
</feature>
<organism evidence="7 8">
    <name type="scientific">Pseudogracilibacillus auburnensis</name>
    <dbReference type="NCBI Taxonomy" id="1494959"/>
    <lineage>
        <taxon>Bacteria</taxon>
        <taxon>Bacillati</taxon>
        <taxon>Bacillota</taxon>
        <taxon>Bacilli</taxon>
        <taxon>Bacillales</taxon>
        <taxon>Bacillaceae</taxon>
        <taxon>Pseudogracilibacillus</taxon>
    </lineage>
</organism>
<keyword evidence="8" id="KW-1185">Reference proteome</keyword>
<keyword evidence="5 6" id="KW-0472">Membrane</keyword>
<feature type="transmembrane region" description="Helical" evidence="6">
    <location>
        <begin position="328"/>
        <end position="348"/>
    </location>
</feature>
<evidence type="ECO:0000256" key="3">
    <source>
        <dbReference type="ARBA" id="ARBA00022960"/>
    </source>
</evidence>
<evidence type="ECO:0000256" key="5">
    <source>
        <dbReference type="ARBA" id="ARBA00023136"/>
    </source>
</evidence>
<dbReference type="GO" id="GO:0015648">
    <property type="term" value="F:lipid-linked peptidoglycan transporter activity"/>
    <property type="evidence" value="ECO:0007669"/>
    <property type="project" value="TreeGrafter"/>
</dbReference>
<dbReference type="OrthoDB" id="9768187at2"/>
<dbReference type="GO" id="GO:0005886">
    <property type="term" value="C:plasma membrane"/>
    <property type="evidence" value="ECO:0007669"/>
    <property type="project" value="TreeGrafter"/>
</dbReference>
<evidence type="ECO:0000256" key="2">
    <source>
        <dbReference type="ARBA" id="ARBA00022692"/>
    </source>
</evidence>
<feature type="transmembrane region" description="Helical" evidence="6">
    <location>
        <begin position="202"/>
        <end position="221"/>
    </location>
</feature>
<protein>
    <submittedName>
        <fullName evidence="7">Cell elongation-specific peptidoglycan biosynthesis regulator RodA</fullName>
    </submittedName>
</protein>
<feature type="transmembrane region" description="Helical" evidence="6">
    <location>
        <begin position="114"/>
        <end position="138"/>
    </location>
</feature>
<dbReference type="Proteomes" id="UP000247978">
    <property type="component" value="Unassembled WGS sequence"/>
</dbReference>
<proteinExistence type="predicted"/>
<comment type="subcellular location">
    <subcellularLocation>
        <location evidence="1">Membrane</location>
        <topology evidence="1">Multi-pass membrane protein</topology>
    </subcellularLocation>
</comment>
<reference evidence="7 8" key="1">
    <citation type="submission" date="2018-05" db="EMBL/GenBank/DDBJ databases">
        <title>Genomic Encyclopedia of Type Strains, Phase IV (KMG-IV): sequencing the most valuable type-strain genomes for metagenomic binning, comparative biology and taxonomic classification.</title>
        <authorList>
            <person name="Goeker M."/>
        </authorList>
    </citation>
    <scope>NUCLEOTIDE SEQUENCE [LARGE SCALE GENOMIC DNA]</scope>
    <source>
        <strain evidence="7 8">DSM 28556</strain>
    </source>
</reference>
<dbReference type="PANTHER" id="PTHR30474">
    <property type="entry name" value="CELL CYCLE PROTEIN"/>
    <property type="match status" value="1"/>
</dbReference>